<sequence>MSSLTPTTQGSFGSERAAGGATSTFQPLITPLMLAMCGTPGGTQPARCGGSNQEPCGVRTCTRPFSMQKTWPRRCWCQPVSRVPNSNSLPLCALPRTAISGGPSARSLNSSSAMLGDTGTAAEAAAGRRADMAGFHC</sequence>
<keyword evidence="3" id="KW-1185">Reference proteome</keyword>
<comment type="caution">
    <text evidence="2">The sequence shown here is derived from an EMBL/GenBank/DDBJ whole genome shotgun (WGS) entry which is preliminary data.</text>
</comment>
<evidence type="ECO:0000256" key="1">
    <source>
        <dbReference type="SAM" id="MobiDB-lite"/>
    </source>
</evidence>
<evidence type="ECO:0000313" key="3">
    <source>
        <dbReference type="Proteomes" id="UP000626210"/>
    </source>
</evidence>
<protein>
    <submittedName>
        <fullName evidence="2">Uncharacterized protein</fullName>
    </submittedName>
</protein>
<feature type="compositionally biased region" description="Polar residues" evidence="1">
    <location>
        <begin position="1"/>
        <end position="12"/>
    </location>
</feature>
<evidence type="ECO:0000313" key="2">
    <source>
        <dbReference type="EMBL" id="GHC88823.1"/>
    </source>
</evidence>
<name>A0ABQ3G4Q3_9BURK</name>
<accession>A0ABQ3G4Q3</accession>
<dbReference type="Proteomes" id="UP000626210">
    <property type="component" value="Unassembled WGS sequence"/>
</dbReference>
<gene>
    <name evidence="2" type="ORF">GCM10007320_36020</name>
</gene>
<dbReference type="EMBL" id="BMYK01000011">
    <property type="protein sequence ID" value="GHC88823.1"/>
    <property type="molecule type" value="Genomic_DNA"/>
</dbReference>
<feature type="region of interest" description="Disordered" evidence="1">
    <location>
        <begin position="1"/>
        <end position="21"/>
    </location>
</feature>
<reference evidence="3" key="1">
    <citation type="journal article" date="2019" name="Int. J. Syst. Evol. Microbiol.">
        <title>The Global Catalogue of Microorganisms (GCM) 10K type strain sequencing project: providing services to taxonomists for standard genome sequencing and annotation.</title>
        <authorList>
            <consortium name="The Broad Institute Genomics Platform"/>
            <consortium name="The Broad Institute Genome Sequencing Center for Infectious Disease"/>
            <person name="Wu L."/>
            <person name="Ma J."/>
        </authorList>
    </citation>
    <scope>NUCLEOTIDE SEQUENCE [LARGE SCALE GENOMIC DNA]</scope>
    <source>
        <strain evidence="3">KCTC 23314</strain>
    </source>
</reference>
<organism evidence="2 3">
    <name type="scientific">Pseudorhodoferax aquiterrae</name>
    <dbReference type="NCBI Taxonomy" id="747304"/>
    <lineage>
        <taxon>Bacteria</taxon>
        <taxon>Pseudomonadati</taxon>
        <taxon>Pseudomonadota</taxon>
        <taxon>Betaproteobacteria</taxon>
        <taxon>Burkholderiales</taxon>
        <taxon>Comamonadaceae</taxon>
    </lineage>
</organism>
<proteinExistence type="predicted"/>